<keyword evidence="1" id="KW-0378">Hydrolase</keyword>
<dbReference type="RefSeq" id="WP_118336228.1">
    <property type="nucleotide sequence ID" value="NZ_AP025567.1"/>
</dbReference>
<dbReference type="CDD" id="cd18012">
    <property type="entry name" value="DEXQc_arch_SWI2_SNF2"/>
    <property type="match status" value="1"/>
</dbReference>
<comment type="caution">
    <text evidence="6">The sequence shown here is derived from an EMBL/GenBank/DDBJ whole genome shotgun (WGS) entry which is preliminary data.</text>
</comment>
<dbReference type="FunFam" id="3.40.50.300:FF:000533">
    <property type="entry name" value="Helicase, Snf2 family"/>
    <property type="match status" value="1"/>
</dbReference>
<dbReference type="CDD" id="cd18793">
    <property type="entry name" value="SF2_C_SNF"/>
    <property type="match status" value="1"/>
</dbReference>
<dbReference type="InterPro" id="IPR038718">
    <property type="entry name" value="SNF2-like_sf"/>
</dbReference>
<feature type="domain" description="Helicase ATP-binding" evidence="4">
    <location>
        <begin position="650"/>
        <end position="814"/>
    </location>
</feature>
<dbReference type="PROSITE" id="PS51194">
    <property type="entry name" value="HELICASE_CTER"/>
    <property type="match status" value="1"/>
</dbReference>
<dbReference type="PROSITE" id="PS51192">
    <property type="entry name" value="HELICASE_ATP_BIND_1"/>
    <property type="match status" value="1"/>
</dbReference>
<keyword evidence="2" id="KW-0479">Metal-binding</keyword>
<dbReference type="GO" id="GO:0008270">
    <property type="term" value="F:zinc ion binding"/>
    <property type="evidence" value="ECO:0007669"/>
    <property type="project" value="UniProtKB-KW"/>
</dbReference>
<evidence type="ECO:0000259" key="3">
    <source>
        <dbReference type="PROSITE" id="PS50966"/>
    </source>
</evidence>
<dbReference type="SMART" id="SM00487">
    <property type="entry name" value="DEXDc"/>
    <property type="match status" value="1"/>
</dbReference>
<dbReference type="EMBL" id="QRMS01000004">
    <property type="protein sequence ID" value="RHJ86151.1"/>
    <property type="molecule type" value="Genomic_DNA"/>
</dbReference>
<dbReference type="InterPro" id="IPR014001">
    <property type="entry name" value="Helicase_ATP-bd"/>
</dbReference>
<evidence type="ECO:0000313" key="6">
    <source>
        <dbReference type="EMBL" id="RHJ86151.1"/>
    </source>
</evidence>
<gene>
    <name evidence="6" type="ORF">DW099_15060</name>
</gene>
<dbReference type="Proteomes" id="UP000284841">
    <property type="component" value="Unassembled WGS sequence"/>
</dbReference>
<evidence type="ECO:0000256" key="2">
    <source>
        <dbReference type="PROSITE-ProRule" id="PRU00325"/>
    </source>
</evidence>
<dbReference type="SUPFAM" id="SSF52540">
    <property type="entry name" value="P-loop containing nucleoside triphosphate hydrolases"/>
    <property type="match status" value="2"/>
</dbReference>
<feature type="domain" description="SWIM-type" evidence="3">
    <location>
        <begin position="58"/>
        <end position="99"/>
    </location>
</feature>
<accession>A0A415DZ96</accession>
<dbReference type="SMART" id="SM00490">
    <property type="entry name" value="HELICc"/>
    <property type="match status" value="1"/>
</dbReference>
<organism evidence="6 7">
    <name type="scientific">Emergencia timonensis</name>
    <dbReference type="NCBI Taxonomy" id="1776384"/>
    <lineage>
        <taxon>Bacteria</taxon>
        <taxon>Bacillati</taxon>
        <taxon>Bacillota</taxon>
        <taxon>Clostridia</taxon>
        <taxon>Peptostreptococcales</taxon>
        <taxon>Anaerovoracaceae</taxon>
        <taxon>Emergencia</taxon>
    </lineage>
</organism>
<sequence>MITDSFIRALTIDKTYRKGMQIFLEKDRILEFNTEADEKDPDRKHIDALVRGSDRRYYDVSLTYNERTDQLEEEFCECPAFSNYDGICKHCVAVLREYMNHQQGTTRLASKVRQTSWDGSRSNFAVHKPQTTYAIKNLLNMQIQKKTAPILQKDAFGRVRLLPSFKVNRENLETKIQVSFKIGIDHMYVLKDVSEFAENMEAAANFAYGKRLQFIHSVESFGRESQPLAEFLVKWVKDWEKKEQGNSVLYYTRTIPKVRELSISGAELETLLDIMGEDAFELELSDSVVREWRVSEKIPEMDLYITGKEGGIEVATDANPLVRGREHYLYFAEGEIFKVPIKDVKAIDRLLFCMERKVNNPFFVAEDDIPIFCRELYPTLKQQFLCHIENFVEEDYGIAEAEFKIYLDAPEKNVVTGKIEAVYGDKKYNVYDRQTDYESRDFVKEIETAAQIVPYFERIDESRQELVISKDEDTLYSLLTEGIDEIQQLGQVYVSESLKRVNIRSTPTVSIGISLSGDLLELSLTAGDISREDLIDILGRYNKKKKFYRLKNGDFVQIEDDGITTLAELREGLNLTAKQLRQETVLLPKYRALYLDSELQAKTSLSVDRSRDFRALIRDMKTVDDNDFEVPATLSKTLREYQKKGFLWLKTLAHNGFGGILADDMGLGKTLQIIAYLLSEQEEKGTADSRPSLIVCPASLVYNWESEIHRFAPALKTRLIIGTAAARQTLIEAIEAGEVCITSYELLKRDIKIYQEVAFGCQVIDEAQYIKNHNTQAAKSVKSIHAGFRVALTGTPVENRLSELWSIFDFLMPGFLHSYDRFRKEMENPIIQGQDEEAMERLRKMTHPFILRRLKKDVLKDLPDKIEKNMFTRMDGEQQKLYDAHVKQLQMFLDGASDEEFSMSKIQILSQLTRLRQICCDPALVYENYQGVSAKTQMCIELISNAVSAGHKILLFSQFTTMLGDLEGRLEQEGISYYILTGATSKEKRSRMVKAFNEDDTSVFLISLKAGGTGLNLTAADMVIHFDPWWNLAVQNQATDRAHRIGQKNVVTVYKLIAQDTIEDKILELQERKKDLADQILTGRAMESVDFNREELMDLLRKS</sequence>
<keyword evidence="6" id="KW-0067">ATP-binding</keyword>
<dbReference type="InterPro" id="IPR013663">
    <property type="entry name" value="Helicase_SWF/SNF/SWI_bac"/>
</dbReference>
<name>A0A415DZ96_9FIRM</name>
<dbReference type="GO" id="GO:0005524">
    <property type="term" value="F:ATP binding"/>
    <property type="evidence" value="ECO:0007669"/>
    <property type="project" value="InterPro"/>
</dbReference>
<dbReference type="InterPro" id="IPR049730">
    <property type="entry name" value="SNF2/RAD54-like_C"/>
</dbReference>
<evidence type="ECO:0000259" key="4">
    <source>
        <dbReference type="PROSITE" id="PS51192"/>
    </source>
</evidence>
<evidence type="ECO:0000313" key="7">
    <source>
        <dbReference type="Proteomes" id="UP000284841"/>
    </source>
</evidence>
<keyword evidence="6" id="KW-0547">Nucleotide-binding</keyword>
<reference evidence="6 7" key="1">
    <citation type="submission" date="2018-08" db="EMBL/GenBank/DDBJ databases">
        <title>A genome reference for cultivated species of the human gut microbiota.</title>
        <authorList>
            <person name="Zou Y."/>
            <person name="Xue W."/>
            <person name="Luo G."/>
        </authorList>
    </citation>
    <scope>NUCLEOTIDE SEQUENCE [LARGE SCALE GENOMIC DNA]</scope>
    <source>
        <strain evidence="6 7">AM07-24</strain>
    </source>
</reference>
<evidence type="ECO:0000256" key="1">
    <source>
        <dbReference type="ARBA" id="ARBA00022801"/>
    </source>
</evidence>
<proteinExistence type="predicted"/>
<dbReference type="STRING" id="1776384.GCA_900086585_01592"/>
<dbReference type="Gene3D" id="3.40.50.300">
    <property type="entry name" value="P-loop containing nucleotide triphosphate hydrolases"/>
    <property type="match status" value="1"/>
</dbReference>
<keyword evidence="7" id="KW-1185">Reference proteome</keyword>
<feature type="domain" description="Helicase C-terminal" evidence="5">
    <location>
        <begin position="938"/>
        <end position="1097"/>
    </location>
</feature>
<dbReference type="AlphaFoldDB" id="A0A415DZ96"/>
<dbReference type="Pfam" id="PF04434">
    <property type="entry name" value="SWIM"/>
    <property type="match status" value="1"/>
</dbReference>
<dbReference type="Pfam" id="PF08455">
    <property type="entry name" value="SNF2_assoc"/>
    <property type="match status" value="1"/>
</dbReference>
<dbReference type="PANTHER" id="PTHR10799">
    <property type="entry name" value="SNF2/RAD54 HELICASE FAMILY"/>
    <property type="match status" value="1"/>
</dbReference>
<dbReference type="PROSITE" id="PS50966">
    <property type="entry name" value="ZF_SWIM"/>
    <property type="match status" value="1"/>
</dbReference>
<evidence type="ECO:0000259" key="5">
    <source>
        <dbReference type="PROSITE" id="PS51194"/>
    </source>
</evidence>
<protein>
    <submittedName>
        <fullName evidence="6">Helicase</fullName>
    </submittedName>
</protein>
<dbReference type="Pfam" id="PF00176">
    <property type="entry name" value="SNF2-rel_dom"/>
    <property type="match status" value="1"/>
</dbReference>
<dbReference type="OrthoDB" id="9814088at2"/>
<dbReference type="InterPro" id="IPR001650">
    <property type="entry name" value="Helicase_C-like"/>
</dbReference>
<dbReference type="GO" id="GO:0016787">
    <property type="term" value="F:hydrolase activity"/>
    <property type="evidence" value="ECO:0007669"/>
    <property type="project" value="UniProtKB-KW"/>
</dbReference>
<dbReference type="Gene3D" id="3.40.50.10810">
    <property type="entry name" value="Tandem AAA-ATPase domain"/>
    <property type="match status" value="1"/>
</dbReference>
<dbReference type="InterPro" id="IPR000330">
    <property type="entry name" value="SNF2_N"/>
</dbReference>
<dbReference type="GO" id="GO:0004386">
    <property type="term" value="F:helicase activity"/>
    <property type="evidence" value="ECO:0007669"/>
    <property type="project" value="UniProtKB-KW"/>
</dbReference>
<keyword evidence="2" id="KW-0862">Zinc</keyword>
<dbReference type="Pfam" id="PF00271">
    <property type="entry name" value="Helicase_C"/>
    <property type="match status" value="1"/>
</dbReference>
<dbReference type="InterPro" id="IPR027417">
    <property type="entry name" value="P-loop_NTPase"/>
</dbReference>
<dbReference type="InterPro" id="IPR007527">
    <property type="entry name" value="Znf_SWIM"/>
</dbReference>
<keyword evidence="6" id="KW-0347">Helicase</keyword>
<keyword evidence="2" id="KW-0863">Zinc-finger</keyword>